<comment type="caution">
    <text evidence="3">The sequence shown here is derived from an EMBL/GenBank/DDBJ whole genome shotgun (WGS) entry which is preliminary data.</text>
</comment>
<protein>
    <recommendedName>
        <fullName evidence="4">Sugar fermentation stimulation protein C-terminal domain-containing protein</fullName>
    </recommendedName>
</protein>
<dbReference type="AlphaFoldDB" id="A0A0F9SM81"/>
<sequence>MPFPQPQCEAVFLQRPQRFLAEMSFPDGTKELVYCANSGAMAGFILPGSKTLLWESSDRKRKRRYTWRAVEYEGNWIGTDTHLSNHLVEEALRRKIVPGLENYDTLVREHAVEAGFRVDFKLSDSDGDCFVEVKTSTVVENGVARYPDSKTPRGVKHLKALARLAMEGNRVVLLFLVQRADAESFSVSNLTDTAYAEAFEQALTVGLEVIVLEVPVYPEGFGAPRLLPYKKLIVNL</sequence>
<dbReference type="CDD" id="cd22359">
    <property type="entry name" value="SfsA-like_bacterial"/>
    <property type="match status" value="1"/>
</dbReference>
<reference evidence="3" key="1">
    <citation type="journal article" date="2015" name="Nature">
        <title>Complex archaea that bridge the gap between prokaryotes and eukaryotes.</title>
        <authorList>
            <person name="Spang A."/>
            <person name="Saw J.H."/>
            <person name="Jorgensen S.L."/>
            <person name="Zaremba-Niedzwiedzka K."/>
            <person name="Martijn J."/>
            <person name="Lind A.E."/>
            <person name="van Eijk R."/>
            <person name="Schleper C."/>
            <person name="Guy L."/>
            <person name="Ettema T.J."/>
        </authorList>
    </citation>
    <scope>NUCLEOTIDE SEQUENCE</scope>
</reference>
<dbReference type="PANTHER" id="PTHR30545:SF2">
    <property type="entry name" value="SUGAR FERMENTATION STIMULATION PROTEIN A"/>
    <property type="match status" value="1"/>
</dbReference>
<evidence type="ECO:0000313" key="3">
    <source>
        <dbReference type="EMBL" id="KKN63467.1"/>
    </source>
</evidence>
<evidence type="ECO:0008006" key="4">
    <source>
        <dbReference type="Google" id="ProtNLM"/>
    </source>
</evidence>
<dbReference type="GO" id="GO:0003677">
    <property type="term" value="F:DNA binding"/>
    <property type="evidence" value="ECO:0007669"/>
    <property type="project" value="InterPro"/>
</dbReference>
<feature type="domain" description="SfsA N-terminal OB" evidence="2">
    <location>
        <begin position="13"/>
        <end position="78"/>
    </location>
</feature>
<dbReference type="NCBIfam" id="TIGR00230">
    <property type="entry name" value="sfsA"/>
    <property type="match status" value="1"/>
</dbReference>
<proteinExistence type="inferred from homology"/>
<feature type="domain" description="Sugar fermentation stimulation protein C-terminal" evidence="1">
    <location>
        <begin position="83"/>
        <end position="219"/>
    </location>
</feature>
<dbReference type="InterPro" id="IPR040452">
    <property type="entry name" value="SfsA_C"/>
</dbReference>
<dbReference type="PANTHER" id="PTHR30545">
    <property type="entry name" value="SUGAR FERMENTATION STIMULATION PROTEIN A"/>
    <property type="match status" value="1"/>
</dbReference>
<evidence type="ECO:0000259" key="1">
    <source>
        <dbReference type="Pfam" id="PF03749"/>
    </source>
</evidence>
<dbReference type="EMBL" id="LAZR01000588">
    <property type="protein sequence ID" value="KKN63467.1"/>
    <property type="molecule type" value="Genomic_DNA"/>
</dbReference>
<dbReference type="InterPro" id="IPR041465">
    <property type="entry name" value="SfsA_N"/>
</dbReference>
<dbReference type="HAMAP" id="MF_00095">
    <property type="entry name" value="SfsA"/>
    <property type="match status" value="1"/>
</dbReference>
<dbReference type="Gene3D" id="3.40.1350.60">
    <property type="match status" value="1"/>
</dbReference>
<name>A0A0F9SM81_9ZZZZ</name>
<dbReference type="InterPro" id="IPR005224">
    <property type="entry name" value="SfsA"/>
</dbReference>
<dbReference type="Gene3D" id="2.40.50.580">
    <property type="match status" value="1"/>
</dbReference>
<evidence type="ECO:0000259" key="2">
    <source>
        <dbReference type="Pfam" id="PF17746"/>
    </source>
</evidence>
<dbReference type="Pfam" id="PF03749">
    <property type="entry name" value="SfsA"/>
    <property type="match status" value="1"/>
</dbReference>
<dbReference type="Pfam" id="PF17746">
    <property type="entry name" value="SfsA_N"/>
    <property type="match status" value="1"/>
</dbReference>
<accession>A0A0F9SM81</accession>
<gene>
    <name evidence="3" type="ORF">LCGC14_0501280</name>
</gene>
<organism evidence="3">
    <name type="scientific">marine sediment metagenome</name>
    <dbReference type="NCBI Taxonomy" id="412755"/>
    <lineage>
        <taxon>unclassified sequences</taxon>
        <taxon>metagenomes</taxon>
        <taxon>ecological metagenomes</taxon>
    </lineage>
</organism>